<dbReference type="PATRIC" id="fig|1392007.3.peg.62"/>
<gene>
    <name evidence="2" type="ORF">LEQ_1452</name>
</gene>
<accession>V7I1E5</accession>
<dbReference type="InterPro" id="IPR037914">
    <property type="entry name" value="SpoVT-AbrB_sf"/>
</dbReference>
<keyword evidence="3" id="KW-1185">Reference proteome</keyword>
<dbReference type="Pfam" id="PF04014">
    <property type="entry name" value="MazE_antitoxin"/>
    <property type="match status" value="1"/>
</dbReference>
<dbReference type="GO" id="GO:0003677">
    <property type="term" value="F:DNA binding"/>
    <property type="evidence" value="ECO:0007669"/>
    <property type="project" value="InterPro"/>
</dbReference>
<dbReference type="EMBL" id="AWWH01000010">
    <property type="protein sequence ID" value="ETA75106.1"/>
    <property type="molecule type" value="Genomic_DNA"/>
</dbReference>
<proteinExistence type="predicted"/>
<evidence type="ECO:0000313" key="3">
    <source>
        <dbReference type="Proteomes" id="UP000018559"/>
    </source>
</evidence>
<reference evidence="2 3" key="1">
    <citation type="journal article" date="2014" name="Genome Announc.">
        <title>The Genome of the Predominant Equine Lactobacillus Species, Lactobacillus equi, Is Reflective of Its Lifestyle Adaptations to an Herbivorous Host.</title>
        <authorList>
            <person name="O'Donnell M.M."/>
            <person name="Harris H.M."/>
            <person name="O'Toole P.W."/>
            <person name="Ross R.P."/>
        </authorList>
    </citation>
    <scope>NUCLEOTIDE SEQUENCE [LARGE SCALE GENOMIC DNA]</scope>
    <source>
        <strain evidence="2 3">DPC 6820</strain>
    </source>
</reference>
<protein>
    <recommendedName>
        <fullName evidence="1">SpoVT-AbrB domain-containing protein</fullName>
    </recommendedName>
</protein>
<comment type="caution">
    <text evidence="2">The sequence shown here is derived from an EMBL/GenBank/DDBJ whole genome shotgun (WGS) entry which is preliminary data.</text>
</comment>
<dbReference type="InterPro" id="IPR007159">
    <property type="entry name" value="SpoVT-AbrB_dom"/>
</dbReference>
<organism evidence="2 3">
    <name type="scientific">Ligilactobacillus equi DPC 6820</name>
    <dbReference type="NCBI Taxonomy" id="1392007"/>
    <lineage>
        <taxon>Bacteria</taxon>
        <taxon>Bacillati</taxon>
        <taxon>Bacillota</taxon>
        <taxon>Bacilli</taxon>
        <taxon>Lactobacillales</taxon>
        <taxon>Lactobacillaceae</taxon>
        <taxon>Ligilactobacillus</taxon>
    </lineage>
</organism>
<evidence type="ECO:0000259" key="1">
    <source>
        <dbReference type="SMART" id="SM00966"/>
    </source>
</evidence>
<sequence>MRKLFKLRGEITVANIFIGKMSQKGQIVIPVALREALGLEKGSKVSFELNGREITIKKLPTALDWADLVKQIPVEEVEFDENGHYDPKKAPDFHDRMVNG</sequence>
<evidence type="ECO:0000313" key="2">
    <source>
        <dbReference type="EMBL" id="ETA75106.1"/>
    </source>
</evidence>
<dbReference type="SUPFAM" id="SSF89447">
    <property type="entry name" value="AbrB/MazE/MraZ-like"/>
    <property type="match status" value="1"/>
</dbReference>
<name>V7I1E5_9LACO</name>
<feature type="domain" description="SpoVT-AbrB" evidence="1">
    <location>
        <begin position="19"/>
        <end position="64"/>
    </location>
</feature>
<dbReference type="NCBIfam" id="TIGR01439">
    <property type="entry name" value="lp_hng_hel_AbrB"/>
    <property type="match status" value="1"/>
</dbReference>
<dbReference type="AlphaFoldDB" id="V7I1E5"/>
<dbReference type="Gene3D" id="2.10.260.10">
    <property type="match status" value="1"/>
</dbReference>
<dbReference type="Proteomes" id="UP000018559">
    <property type="component" value="Unassembled WGS sequence"/>
</dbReference>
<dbReference type="SMART" id="SM00966">
    <property type="entry name" value="SpoVT_AbrB"/>
    <property type="match status" value="1"/>
</dbReference>